<protein>
    <recommendedName>
        <fullName evidence="4">Hemerythrin-like domain-containing protein</fullName>
    </recommendedName>
</protein>
<keyword evidence="6" id="KW-1185">Reference proteome</keyword>
<dbReference type="GO" id="GO:0046872">
    <property type="term" value="F:metal ion binding"/>
    <property type="evidence" value="ECO:0007669"/>
    <property type="project" value="UniProtKB-KW"/>
</dbReference>
<dbReference type="EMBL" id="AP019536">
    <property type="protein sequence ID" value="BBI99373.1"/>
    <property type="molecule type" value="Genomic_DNA"/>
</dbReference>
<evidence type="ECO:0000256" key="2">
    <source>
        <dbReference type="ARBA" id="ARBA00022723"/>
    </source>
</evidence>
<proteinExistence type="inferred from homology"/>
<evidence type="ECO:0000313" key="6">
    <source>
        <dbReference type="Proteomes" id="UP001319121"/>
    </source>
</evidence>
<dbReference type="PANTHER" id="PTHR37164">
    <property type="entry name" value="BACTERIOHEMERYTHRIN"/>
    <property type="match status" value="1"/>
</dbReference>
<comment type="similarity">
    <text evidence="1">Belongs to the hemerythrin family.</text>
</comment>
<dbReference type="Gene3D" id="1.20.120.50">
    <property type="entry name" value="Hemerythrin-like"/>
    <property type="match status" value="1"/>
</dbReference>
<dbReference type="InterPro" id="IPR012312">
    <property type="entry name" value="Hemerythrin-like"/>
</dbReference>
<dbReference type="NCBIfam" id="TIGR02481">
    <property type="entry name" value="hemeryth_dom"/>
    <property type="match status" value="1"/>
</dbReference>
<feature type="domain" description="Hemerythrin-like" evidence="4">
    <location>
        <begin position="17"/>
        <end position="125"/>
    </location>
</feature>
<dbReference type="InterPro" id="IPR035938">
    <property type="entry name" value="Hemerythrin-like_sf"/>
</dbReference>
<accession>A0AAN1SYG5</accession>
<keyword evidence="3" id="KW-0408">Iron</keyword>
<reference evidence="5 6" key="1">
    <citation type="submission" date="2019-03" db="EMBL/GenBank/DDBJ databases">
        <title>Complete genome sequence of Ferrigenium kumadai strain An22, a microaerophilic iron-oxidizing bacterium isolated from a paddy field soil.</title>
        <authorList>
            <person name="Watanabe T."/>
            <person name="Asakawa S."/>
        </authorList>
    </citation>
    <scope>NUCLEOTIDE SEQUENCE [LARGE SCALE GENOMIC DNA]</scope>
    <source>
        <strain evidence="5 6">An22</strain>
    </source>
</reference>
<dbReference type="KEGG" id="fku:FGKAn22_10660"/>
<evidence type="ECO:0000256" key="3">
    <source>
        <dbReference type="ARBA" id="ARBA00023004"/>
    </source>
</evidence>
<evidence type="ECO:0000259" key="4">
    <source>
        <dbReference type="Pfam" id="PF01814"/>
    </source>
</evidence>
<evidence type="ECO:0000313" key="5">
    <source>
        <dbReference type="EMBL" id="BBI99373.1"/>
    </source>
</evidence>
<evidence type="ECO:0000256" key="1">
    <source>
        <dbReference type="ARBA" id="ARBA00010587"/>
    </source>
</evidence>
<organism evidence="5 6">
    <name type="scientific">Ferrigenium kumadai</name>
    <dbReference type="NCBI Taxonomy" id="1682490"/>
    <lineage>
        <taxon>Bacteria</taxon>
        <taxon>Pseudomonadati</taxon>
        <taxon>Pseudomonadota</taxon>
        <taxon>Betaproteobacteria</taxon>
        <taxon>Nitrosomonadales</taxon>
        <taxon>Gallionellaceae</taxon>
        <taxon>Ferrigenium</taxon>
    </lineage>
</organism>
<name>A0AAN1SYG5_9PROT</name>
<dbReference type="InterPro" id="IPR050669">
    <property type="entry name" value="Hemerythrin"/>
</dbReference>
<dbReference type="CDD" id="cd12107">
    <property type="entry name" value="Hemerythrin"/>
    <property type="match status" value="1"/>
</dbReference>
<dbReference type="InterPro" id="IPR012827">
    <property type="entry name" value="Hemerythrin_metal-bd"/>
</dbReference>
<dbReference type="RefSeq" id="WP_212786951.1">
    <property type="nucleotide sequence ID" value="NZ_AP019536.1"/>
</dbReference>
<dbReference type="AlphaFoldDB" id="A0AAN1SYG5"/>
<gene>
    <name evidence="5" type="ORF">FGKAn22_10660</name>
</gene>
<sequence>MSKHHAIWNESRHALNVAQMDLTHQEFIRQVAALIGASDAEFPALFQALINHTRIHFTEEGRLMRASKYRGLPEHESEHHRVLGELQQLNRSLRRGRILLVRAYVREGLMEWFDSHLAMMDSALAMHLKSASNGEYVNGFSSCLIAGVAGT</sequence>
<dbReference type="PANTHER" id="PTHR37164:SF1">
    <property type="entry name" value="BACTERIOHEMERYTHRIN"/>
    <property type="match status" value="1"/>
</dbReference>
<dbReference type="Pfam" id="PF01814">
    <property type="entry name" value="Hemerythrin"/>
    <property type="match status" value="1"/>
</dbReference>
<dbReference type="SUPFAM" id="SSF47188">
    <property type="entry name" value="Hemerythrin-like"/>
    <property type="match status" value="1"/>
</dbReference>
<dbReference type="Proteomes" id="UP001319121">
    <property type="component" value="Chromosome"/>
</dbReference>
<keyword evidence="2" id="KW-0479">Metal-binding</keyword>